<name>A0ABQ4P9V7_9GAMM</name>
<dbReference type="RefSeq" id="WP_220780579.1">
    <property type="nucleotide sequence ID" value="NZ_BPEY01000020.1"/>
</dbReference>
<organism evidence="1 2">
    <name type="scientific">Shewanella sairae</name>
    <dbReference type="NCBI Taxonomy" id="190310"/>
    <lineage>
        <taxon>Bacteria</taxon>
        <taxon>Pseudomonadati</taxon>
        <taxon>Pseudomonadota</taxon>
        <taxon>Gammaproteobacteria</taxon>
        <taxon>Alteromonadales</taxon>
        <taxon>Shewanellaceae</taxon>
        <taxon>Shewanella</taxon>
    </lineage>
</organism>
<dbReference type="PROSITE" id="PS51257">
    <property type="entry name" value="PROKAR_LIPOPROTEIN"/>
    <property type="match status" value="1"/>
</dbReference>
<sequence length="113" mass="12416">MKIKFGVITVILLFVMGCGKPLPDNKLDYAGEWQSAEMGILIEPDGTVTYKRLTDMGATSVNGPIQGFQGDDFVVGLGPFTTTFTVSETPNYQHGEWHMVIDGVRLIKVDDAY</sequence>
<gene>
    <name evidence="1" type="ORF">TUM4438_15230</name>
</gene>
<keyword evidence="2" id="KW-1185">Reference proteome</keyword>
<protein>
    <submittedName>
        <fullName evidence="1">Uncharacterized protein</fullName>
    </submittedName>
</protein>
<evidence type="ECO:0000313" key="1">
    <source>
        <dbReference type="EMBL" id="GIU44314.1"/>
    </source>
</evidence>
<accession>A0ABQ4P9V7</accession>
<evidence type="ECO:0000313" key="2">
    <source>
        <dbReference type="Proteomes" id="UP000887104"/>
    </source>
</evidence>
<proteinExistence type="predicted"/>
<dbReference type="Proteomes" id="UP000887104">
    <property type="component" value="Unassembled WGS sequence"/>
</dbReference>
<comment type="caution">
    <text evidence="1">The sequence shown here is derived from an EMBL/GenBank/DDBJ whole genome shotgun (WGS) entry which is preliminary data.</text>
</comment>
<dbReference type="EMBL" id="BPEY01000020">
    <property type="protein sequence ID" value="GIU44314.1"/>
    <property type="molecule type" value="Genomic_DNA"/>
</dbReference>
<reference evidence="1" key="1">
    <citation type="submission" date="2021-05" db="EMBL/GenBank/DDBJ databases">
        <title>Molecular characterization for Shewanella algae harboring chromosomal blaOXA-55-like strains isolated from clinical and environment sample.</title>
        <authorList>
            <person name="Ohama Y."/>
            <person name="Aoki K."/>
            <person name="Harada S."/>
            <person name="Moriya K."/>
            <person name="Ishii Y."/>
            <person name="Tateda K."/>
        </authorList>
    </citation>
    <scope>NUCLEOTIDE SEQUENCE</scope>
    <source>
        <strain evidence="1">JCM 11563</strain>
    </source>
</reference>